<name>A0A7W9PV82_9ACTN</name>
<dbReference type="Proteomes" id="UP000585836">
    <property type="component" value="Unassembled WGS sequence"/>
</dbReference>
<evidence type="ECO:0000313" key="2">
    <source>
        <dbReference type="EMBL" id="MBB5928630.1"/>
    </source>
</evidence>
<evidence type="ECO:0000313" key="3">
    <source>
        <dbReference type="Proteomes" id="UP000585836"/>
    </source>
</evidence>
<accession>A0A7W9PV82</accession>
<feature type="region of interest" description="Disordered" evidence="1">
    <location>
        <begin position="37"/>
        <end position="60"/>
    </location>
</feature>
<dbReference type="EMBL" id="JACHJK010000007">
    <property type="protein sequence ID" value="MBB5928630.1"/>
    <property type="molecule type" value="Genomic_DNA"/>
</dbReference>
<gene>
    <name evidence="2" type="ORF">FHS34_004100</name>
</gene>
<comment type="caution">
    <text evidence="2">The sequence shown here is derived from an EMBL/GenBank/DDBJ whole genome shotgun (WGS) entry which is preliminary data.</text>
</comment>
<organism evidence="2 3">
    <name type="scientific">Streptomyces echinatus</name>
    <dbReference type="NCBI Taxonomy" id="67293"/>
    <lineage>
        <taxon>Bacteria</taxon>
        <taxon>Bacillati</taxon>
        <taxon>Actinomycetota</taxon>
        <taxon>Actinomycetes</taxon>
        <taxon>Kitasatosporales</taxon>
        <taxon>Streptomycetaceae</taxon>
        <taxon>Streptomyces</taxon>
    </lineage>
</organism>
<reference evidence="2 3" key="1">
    <citation type="submission" date="2020-08" db="EMBL/GenBank/DDBJ databases">
        <title>Genomic Encyclopedia of Type Strains, Phase III (KMG-III): the genomes of soil and plant-associated and newly described type strains.</title>
        <authorList>
            <person name="Whitman W."/>
        </authorList>
    </citation>
    <scope>NUCLEOTIDE SEQUENCE [LARGE SCALE GENOMIC DNA]</scope>
    <source>
        <strain evidence="2 3">CECT 3313</strain>
    </source>
</reference>
<feature type="compositionally biased region" description="Basic residues" evidence="1">
    <location>
        <begin position="41"/>
        <end position="60"/>
    </location>
</feature>
<protein>
    <submittedName>
        <fullName evidence="2">Uncharacterized protein</fullName>
    </submittedName>
</protein>
<evidence type="ECO:0000256" key="1">
    <source>
        <dbReference type="SAM" id="MobiDB-lite"/>
    </source>
</evidence>
<dbReference type="AlphaFoldDB" id="A0A7W9PV82"/>
<sequence length="60" mass="6638">MTETPKVRRAGHGGDTIYWDAAKNRYVGAVSLGYVPNGERRRPKVYGKTKTARSARRSGS</sequence>
<proteinExistence type="predicted"/>
<keyword evidence="3" id="KW-1185">Reference proteome</keyword>
<dbReference type="RefSeq" id="WP_308288290.1">
    <property type="nucleotide sequence ID" value="NZ_BAAAWF010000015.1"/>
</dbReference>